<feature type="non-terminal residue" evidence="3">
    <location>
        <position position="262"/>
    </location>
</feature>
<dbReference type="EMBL" id="CACQ02006358">
    <property type="protein sequence ID" value="CCF43768.1"/>
    <property type="molecule type" value="Genomic_DNA"/>
</dbReference>
<keyword evidence="2" id="KW-0732">Signal</keyword>
<dbReference type="VEuPathDB" id="FungiDB:CH63R_06277"/>
<dbReference type="PANTHER" id="PTHR38705">
    <property type="entry name" value="PROTEIN RDS1"/>
    <property type="match status" value="1"/>
</dbReference>
<accession>H1VU60</accession>
<evidence type="ECO:0000313" key="3">
    <source>
        <dbReference type="EMBL" id="CCF43768.1"/>
    </source>
</evidence>
<gene>
    <name evidence="3" type="ORF">CH063_13373</name>
</gene>
<dbReference type="InterPro" id="IPR039254">
    <property type="entry name" value="Rds1"/>
</dbReference>
<evidence type="ECO:0000256" key="2">
    <source>
        <dbReference type="SAM" id="SignalP"/>
    </source>
</evidence>
<evidence type="ECO:0000256" key="1">
    <source>
        <dbReference type="SAM" id="MobiDB-lite"/>
    </source>
</evidence>
<dbReference type="Proteomes" id="UP000007174">
    <property type="component" value="Unassembled WGS sequence"/>
</dbReference>
<sequence>MAPKSLLQHAGLLALASGAFAVPFVSKAQTTVTSEPTITASQVPHTNVTSHGPYTGPSPTTTGAISTSVLASAVPILPPPDDAYDYPADGKLHGDQPAPYTPSGGIGTNGSAPVYRVQSDFDYQSLALALYQEYIELDLFHWGLDTYSEADFAELGLNAEDRFLLQHMADQEIGHATVITNLLGPQAPRQCTYNYPVSNLREYIDFNQKLTRWGEAGVYGFLPHLNSGPAAQLLLQSITVEARQQMIFRQFEGLFPMPEWHT</sequence>
<feature type="region of interest" description="Disordered" evidence="1">
    <location>
        <begin position="34"/>
        <end position="62"/>
    </location>
</feature>
<dbReference type="AlphaFoldDB" id="H1VU60"/>
<dbReference type="eggNOG" id="ENOG502QSE0">
    <property type="taxonomic scope" value="Eukaryota"/>
</dbReference>
<dbReference type="HOGENOM" id="CLU_1063754_0_0_1"/>
<dbReference type="PANTHER" id="PTHR38705:SF1">
    <property type="entry name" value="PROTEIN RDS1"/>
    <property type="match status" value="1"/>
</dbReference>
<evidence type="ECO:0000313" key="4">
    <source>
        <dbReference type="Proteomes" id="UP000007174"/>
    </source>
</evidence>
<feature type="compositionally biased region" description="Low complexity" evidence="1">
    <location>
        <begin position="49"/>
        <end position="62"/>
    </location>
</feature>
<protein>
    <submittedName>
        <fullName evidence="3">Rds1</fullName>
    </submittedName>
</protein>
<proteinExistence type="predicted"/>
<organism evidence="3 4">
    <name type="scientific">Colletotrichum higginsianum (strain IMI 349063)</name>
    <name type="common">Crucifer anthracnose fungus</name>
    <dbReference type="NCBI Taxonomy" id="759273"/>
    <lineage>
        <taxon>Eukaryota</taxon>
        <taxon>Fungi</taxon>
        <taxon>Dikarya</taxon>
        <taxon>Ascomycota</taxon>
        <taxon>Pezizomycotina</taxon>
        <taxon>Sordariomycetes</taxon>
        <taxon>Hypocreomycetidae</taxon>
        <taxon>Glomerellales</taxon>
        <taxon>Glomerellaceae</taxon>
        <taxon>Colletotrichum</taxon>
        <taxon>Colletotrichum destructivum species complex</taxon>
    </lineage>
</organism>
<feature type="compositionally biased region" description="Polar residues" evidence="1">
    <location>
        <begin position="34"/>
        <end position="48"/>
    </location>
</feature>
<name>H1VU60_COLHI</name>
<feature type="signal peptide" evidence="2">
    <location>
        <begin position="1"/>
        <end position="21"/>
    </location>
</feature>
<dbReference type="STRING" id="759273.H1VU60"/>
<dbReference type="Pfam" id="PF13668">
    <property type="entry name" value="Ferritin_2"/>
    <property type="match status" value="1"/>
</dbReference>
<reference evidence="4" key="1">
    <citation type="journal article" date="2012" name="Nat. Genet.">
        <title>Lifestyle transitions in plant pathogenic Colletotrichum fungi deciphered by genome and transcriptome analyses.</title>
        <authorList>
            <person name="O'Connell R.J."/>
            <person name="Thon M.R."/>
            <person name="Hacquard S."/>
            <person name="Amyotte S.G."/>
            <person name="Kleemann J."/>
            <person name="Torres M.F."/>
            <person name="Damm U."/>
            <person name="Buiate E.A."/>
            <person name="Epstein L."/>
            <person name="Alkan N."/>
            <person name="Altmueller J."/>
            <person name="Alvarado-Balderrama L."/>
            <person name="Bauser C.A."/>
            <person name="Becker C."/>
            <person name="Birren B.W."/>
            <person name="Chen Z."/>
            <person name="Choi J."/>
            <person name="Crouch J.A."/>
            <person name="Duvick J.P."/>
            <person name="Farman M.A."/>
            <person name="Gan P."/>
            <person name="Heiman D."/>
            <person name="Henrissat B."/>
            <person name="Howard R.J."/>
            <person name="Kabbage M."/>
            <person name="Koch C."/>
            <person name="Kracher B."/>
            <person name="Kubo Y."/>
            <person name="Law A.D."/>
            <person name="Lebrun M.-H."/>
            <person name="Lee Y.-H."/>
            <person name="Miyara I."/>
            <person name="Moore N."/>
            <person name="Neumann U."/>
            <person name="Nordstroem K."/>
            <person name="Panaccione D.G."/>
            <person name="Panstruga R."/>
            <person name="Place M."/>
            <person name="Proctor R.H."/>
            <person name="Prusky D."/>
            <person name="Rech G."/>
            <person name="Reinhardt R."/>
            <person name="Rollins J.A."/>
            <person name="Rounsley S."/>
            <person name="Schardl C.L."/>
            <person name="Schwartz D.C."/>
            <person name="Shenoy N."/>
            <person name="Shirasu K."/>
            <person name="Sikhakolli U.R."/>
            <person name="Stueber K."/>
            <person name="Sukno S.A."/>
            <person name="Sweigard J.A."/>
            <person name="Takano Y."/>
            <person name="Takahara H."/>
            <person name="Trail F."/>
            <person name="van der Does H.C."/>
            <person name="Voll L.M."/>
            <person name="Will I."/>
            <person name="Young S."/>
            <person name="Zeng Q."/>
            <person name="Zhang J."/>
            <person name="Zhou S."/>
            <person name="Dickman M.B."/>
            <person name="Schulze-Lefert P."/>
            <person name="Ver Loren van Themaat E."/>
            <person name="Ma L.-J."/>
            <person name="Vaillancourt L.J."/>
        </authorList>
    </citation>
    <scope>NUCLEOTIDE SEQUENCE [LARGE SCALE GENOMIC DNA]</scope>
    <source>
        <strain evidence="4">IMI 349063</strain>
    </source>
</reference>
<feature type="chain" id="PRO_5003556830" evidence="2">
    <location>
        <begin position="22"/>
        <end position="262"/>
    </location>
</feature>